<dbReference type="Proteomes" id="UP001597399">
    <property type="component" value="Unassembled WGS sequence"/>
</dbReference>
<dbReference type="InterPro" id="IPR036148">
    <property type="entry name" value="MmgE/PrpD_sf"/>
</dbReference>
<proteinExistence type="predicted"/>
<dbReference type="EMBL" id="JBHUMQ010000024">
    <property type="protein sequence ID" value="MFD2694030.1"/>
    <property type="molecule type" value="Genomic_DNA"/>
</dbReference>
<dbReference type="InterPro" id="IPR045337">
    <property type="entry name" value="MmgE_PrpD_C"/>
</dbReference>
<dbReference type="Gene3D" id="3.30.1330.120">
    <property type="entry name" value="2-methylcitrate dehydratase PrpD"/>
    <property type="match status" value="1"/>
</dbReference>
<dbReference type="InterPro" id="IPR042188">
    <property type="entry name" value="MmgE/PrpD_sf_2"/>
</dbReference>
<reference evidence="3" key="1">
    <citation type="journal article" date="2019" name="Int. J. Syst. Evol. Microbiol.">
        <title>The Global Catalogue of Microorganisms (GCM) 10K type strain sequencing project: providing services to taxonomists for standard genome sequencing and annotation.</title>
        <authorList>
            <consortium name="The Broad Institute Genomics Platform"/>
            <consortium name="The Broad Institute Genome Sequencing Center for Infectious Disease"/>
            <person name="Wu L."/>
            <person name="Ma J."/>
        </authorList>
    </citation>
    <scope>NUCLEOTIDE SEQUENCE [LARGE SCALE GENOMIC DNA]</scope>
    <source>
        <strain evidence="3">TISTR 2466</strain>
    </source>
</reference>
<evidence type="ECO:0000259" key="1">
    <source>
        <dbReference type="Pfam" id="PF19305"/>
    </source>
</evidence>
<comment type="caution">
    <text evidence="2">The sequence shown here is derived from an EMBL/GenBank/DDBJ whole genome shotgun (WGS) entry which is preliminary data.</text>
</comment>
<gene>
    <name evidence="2" type="ORF">ACFSUE_10375</name>
</gene>
<protein>
    <submittedName>
        <fullName evidence="2">MmgE/PrpD family protein</fullName>
    </submittedName>
</protein>
<accession>A0ABW5S2L3</accession>
<keyword evidence="3" id="KW-1185">Reference proteome</keyword>
<evidence type="ECO:0000313" key="3">
    <source>
        <dbReference type="Proteomes" id="UP001597399"/>
    </source>
</evidence>
<organism evidence="2 3">
    <name type="scientific">Sporolactobacillus shoreicorticis</name>
    <dbReference type="NCBI Taxonomy" id="1923877"/>
    <lineage>
        <taxon>Bacteria</taxon>
        <taxon>Bacillati</taxon>
        <taxon>Bacillota</taxon>
        <taxon>Bacilli</taxon>
        <taxon>Bacillales</taxon>
        <taxon>Sporolactobacillaceae</taxon>
        <taxon>Sporolactobacillus</taxon>
    </lineage>
</organism>
<sequence>MKRGRFSIEYTVWLALTGRPLDRDAFAPAPIPEKTRAQLIKVWRIYNDPEWQATEHARPKGRYTAVKVTTRSGQTFSEIVDRPKGSPANPLSQLEHQAKLSQATAHACEISVIIHRFEHEKLDALMEPLQ</sequence>
<name>A0ABW5S2L3_9BACL</name>
<dbReference type="RefSeq" id="WP_253063403.1">
    <property type="nucleotide sequence ID" value="NZ_JAMXWM010000020.1"/>
</dbReference>
<feature type="domain" description="MmgE/PrpD C-terminal" evidence="1">
    <location>
        <begin position="5"/>
        <end position="107"/>
    </location>
</feature>
<dbReference type="SUPFAM" id="SSF103378">
    <property type="entry name" value="2-methylcitrate dehydratase PrpD"/>
    <property type="match status" value="1"/>
</dbReference>
<evidence type="ECO:0000313" key="2">
    <source>
        <dbReference type="EMBL" id="MFD2694030.1"/>
    </source>
</evidence>
<dbReference type="Pfam" id="PF19305">
    <property type="entry name" value="MmgE_PrpD_C"/>
    <property type="match status" value="1"/>
</dbReference>